<proteinExistence type="predicted"/>
<comment type="caution">
    <text evidence="4">The sequence shown here is derived from an EMBL/GenBank/DDBJ whole genome shotgun (WGS) entry which is preliminary data.</text>
</comment>
<sequence length="214" mass="23407">MGLIRKGVTELRSSSVCPGLKCALCLLLLGRLVTDVGLHYAQLGEYSQAMTCFLAALEDCNRRVDEGKTKAVLLQNIGAIHNAQAQYSTSLSYHVHAAELFGALGQRRGQAESLGNLAYAFSQLRDYQAAALCYQEALQAFRAVGDLHGHWQMCEGLGASHFCLGDTQKAIEYYKQALAMSEEPKGIWAIPRERIQRKLTEALQNAGAGEDTQL</sequence>
<dbReference type="PANTHER" id="PTHR47050:SF1">
    <property type="entry name" value="TETRATRICOPEPTIDE REPEAT PROTEIN 24-LIKE"/>
    <property type="match status" value="1"/>
</dbReference>
<dbReference type="Proteomes" id="UP000829720">
    <property type="component" value="Unassembled WGS sequence"/>
</dbReference>
<dbReference type="SMART" id="SM00028">
    <property type="entry name" value="TPR"/>
    <property type="match status" value="4"/>
</dbReference>
<dbReference type="Pfam" id="PF07719">
    <property type="entry name" value="TPR_2"/>
    <property type="match status" value="1"/>
</dbReference>
<dbReference type="InterPro" id="IPR013105">
    <property type="entry name" value="TPR_2"/>
</dbReference>
<feature type="repeat" description="TPR" evidence="3">
    <location>
        <begin position="151"/>
        <end position="184"/>
    </location>
</feature>
<dbReference type="InterPro" id="IPR011990">
    <property type="entry name" value="TPR-like_helical_dom_sf"/>
</dbReference>
<gene>
    <name evidence="4" type="ORF">AGOR_G00004730</name>
</gene>
<accession>A0A8T3EB42</accession>
<keyword evidence="5" id="KW-1185">Reference proteome</keyword>
<evidence type="ECO:0000313" key="4">
    <source>
        <dbReference type="EMBL" id="KAI1904348.1"/>
    </source>
</evidence>
<evidence type="ECO:0000313" key="5">
    <source>
        <dbReference type="Proteomes" id="UP000829720"/>
    </source>
</evidence>
<evidence type="ECO:0000256" key="1">
    <source>
        <dbReference type="ARBA" id="ARBA00022737"/>
    </source>
</evidence>
<dbReference type="InterPro" id="IPR019734">
    <property type="entry name" value="TPR_rpt"/>
</dbReference>
<dbReference type="AlphaFoldDB" id="A0A8T3EB42"/>
<reference evidence="4" key="1">
    <citation type="submission" date="2021-01" db="EMBL/GenBank/DDBJ databases">
        <authorList>
            <person name="Zahm M."/>
            <person name="Roques C."/>
            <person name="Cabau C."/>
            <person name="Klopp C."/>
            <person name="Donnadieu C."/>
            <person name="Jouanno E."/>
            <person name="Lampietro C."/>
            <person name="Louis A."/>
            <person name="Herpin A."/>
            <person name="Echchiki A."/>
            <person name="Berthelot C."/>
            <person name="Parey E."/>
            <person name="Roest-Crollius H."/>
            <person name="Braasch I."/>
            <person name="Postlethwait J."/>
            <person name="Bobe J."/>
            <person name="Montfort J."/>
            <person name="Bouchez O."/>
            <person name="Begum T."/>
            <person name="Mejri S."/>
            <person name="Adams A."/>
            <person name="Chen W.-J."/>
            <person name="Guiguen Y."/>
        </authorList>
    </citation>
    <scope>NUCLEOTIDE SEQUENCE</scope>
    <source>
        <tissue evidence="4">Blood</tissue>
    </source>
</reference>
<organism evidence="4 5">
    <name type="scientific">Albula goreensis</name>
    <dbReference type="NCBI Taxonomy" id="1534307"/>
    <lineage>
        <taxon>Eukaryota</taxon>
        <taxon>Metazoa</taxon>
        <taxon>Chordata</taxon>
        <taxon>Craniata</taxon>
        <taxon>Vertebrata</taxon>
        <taxon>Euteleostomi</taxon>
        <taxon>Actinopterygii</taxon>
        <taxon>Neopterygii</taxon>
        <taxon>Teleostei</taxon>
        <taxon>Albuliformes</taxon>
        <taxon>Albulidae</taxon>
        <taxon>Albula</taxon>
    </lineage>
</organism>
<evidence type="ECO:0000256" key="3">
    <source>
        <dbReference type="PROSITE-ProRule" id="PRU00339"/>
    </source>
</evidence>
<name>A0A8T3EB42_9TELE</name>
<dbReference type="PROSITE" id="PS50005">
    <property type="entry name" value="TPR"/>
    <property type="match status" value="1"/>
</dbReference>
<dbReference type="EMBL" id="JAERUA010000001">
    <property type="protein sequence ID" value="KAI1904348.1"/>
    <property type="molecule type" value="Genomic_DNA"/>
</dbReference>
<keyword evidence="1" id="KW-0677">Repeat</keyword>
<evidence type="ECO:0008006" key="6">
    <source>
        <dbReference type="Google" id="ProtNLM"/>
    </source>
</evidence>
<dbReference type="Pfam" id="PF13424">
    <property type="entry name" value="TPR_12"/>
    <property type="match status" value="1"/>
</dbReference>
<evidence type="ECO:0000256" key="2">
    <source>
        <dbReference type="ARBA" id="ARBA00022803"/>
    </source>
</evidence>
<dbReference type="InterPro" id="IPR024812">
    <property type="entry name" value="TPR_24"/>
</dbReference>
<dbReference type="SUPFAM" id="SSF48452">
    <property type="entry name" value="TPR-like"/>
    <property type="match status" value="1"/>
</dbReference>
<dbReference type="PANTHER" id="PTHR47050">
    <property type="entry name" value="TETRATRICOPEPTIDE REPEAT PROTEIN 24"/>
    <property type="match status" value="1"/>
</dbReference>
<keyword evidence="2 3" id="KW-0802">TPR repeat</keyword>
<dbReference type="OrthoDB" id="9991614at2759"/>
<protein>
    <recommendedName>
        <fullName evidence="6">Tetratricopeptide repeat protein 24</fullName>
    </recommendedName>
</protein>
<dbReference type="Gene3D" id="1.25.40.10">
    <property type="entry name" value="Tetratricopeptide repeat domain"/>
    <property type="match status" value="1"/>
</dbReference>